<proteinExistence type="predicted"/>
<accession>A0AAV8RWC7</accession>
<dbReference type="EMBL" id="JAQQAF010000001">
    <property type="protein sequence ID" value="KAJ8511168.1"/>
    <property type="molecule type" value="Genomic_DNA"/>
</dbReference>
<protein>
    <submittedName>
        <fullName evidence="1">Uncharacterized protein</fullName>
    </submittedName>
</protein>
<dbReference type="AlphaFoldDB" id="A0AAV8RWC7"/>
<sequence>MEDSSKAINSTFLKSGGRPDRLEVPYLCGLDACKFCMLNIPKHAEKNAHSAEAPYDESSHLNLKKIQECECGEHKRHLEMGMNMGTSSSTISSNRQKE</sequence>
<reference evidence="1 2" key="1">
    <citation type="submission" date="2022-12" db="EMBL/GenBank/DDBJ databases">
        <title>Chromosome-scale assembly of the Ensete ventricosum genome.</title>
        <authorList>
            <person name="Dussert Y."/>
            <person name="Stocks J."/>
            <person name="Wendawek A."/>
            <person name="Woldeyes F."/>
            <person name="Nichols R.A."/>
            <person name="Borrell J.S."/>
        </authorList>
    </citation>
    <scope>NUCLEOTIDE SEQUENCE [LARGE SCALE GENOMIC DNA]</scope>
    <source>
        <strain evidence="2">cv. Maze</strain>
        <tissue evidence="1">Seeds</tissue>
    </source>
</reference>
<dbReference type="Proteomes" id="UP001222027">
    <property type="component" value="Unassembled WGS sequence"/>
</dbReference>
<keyword evidence="2" id="KW-1185">Reference proteome</keyword>
<comment type="caution">
    <text evidence="1">The sequence shown here is derived from an EMBL/GenBank/DDBJ whole genome shotgun (WGS) entry which is preliminary data.</text>
</comment>
<organism evidence="1 2">
    <name type="scientific">Ensete ventricosum</name>
    <name type="common">Abyssinian banana</name>
    <name type="synonym">Musa ensete</name>
    <dbReference type="NCBI Taxonomy" id="4639"/>
    <lineage>
        <taxon>Eukaryota</taxon>
        <taxon>Viridiplantae</taxon>
        <taxon>Streptophyta</taxon>
        <taxon>Embryophyta</taxon>
        <taxon>Tracheophyta</taxon>
        <taxon>Spermatophyta</taxon>
        <taxon>Magnoliopsida</taxon>
        <taxon>Liliopsida</taxon>
        <taxon>Zingiberales</taxon>
        <taxon>Musaceae</taxon>
        <taxon>Ensete</taxon>
    </lineage>
</organism>
<gene>
    <name evidence="1" type="ORF">OPV22_001602</name>
</gene>
<evidence type="ECO:0000313" key="1">
    <source>
        <dbReference type="EMBL" id="KAJ8511168.1"/>
    </source>
</evidence>
<evidence type="ECO:0000313" key="2">
    <source>
        <dbReference type="Proteomes" id="UP001222027"/>
    </source>
</evidence>
<name>A0AAV8RWC7_ENSVE</name>